<accession>A0ABQ6XF03</accession>
<name>A0ABQ6XF03_PEDPE</name>
<evidence type="ECO:0000313" key="1">
    <source>
        <dbReference type="EMBL" id="KAF0412472.1"/>
    </source>
</evidence>
<dbReference type="Proteomes" id="UP000472573">
    <property type="component" value="Unassembled WGS sequence"/>
</dbReference>
<comment type="caution">
    <text evidence="1">The sequence shown here is derived from an EMBL/GenBank/DDBJ whole genome shotgun (WGS) entry which is preliminary data.</text>
</comment>
<gene>
    <name evidence="1" type="ORF">GBO79_09175</name>
</gene>
<evidence type="ECO:0000313" key="2">
    <source>
        <dbReference type="Proteomes" id="UP000472573"/>
    </source>
</evidence>
<sequence length="145" mass="17329">MTLLKNKKREHFSATVIGFDMFKEITGERRPIVYLRNIGSDTHNFDFGWITYTKEMREKLGLLQKWDWIRFDARIPDKPRYADVMPSKTEFKNPTKAFLPKLDNRIKPVSKAKVMTMIDKFIAEKDKAKRDKELAQERNKLPFRF</sequence>
<organism evidence="1 2">
    <name type="scientific">Pediococcus pentosaceus</name>
    <dbReference type="NCBI Taxonomy" id="1255"/>
    <lineage>
        <taxon>Bacteria</taxon>
        <taxon>Bacillati</taxon>
        <taxon>Bacillota</taxon>
        <taxon>Bacilli</taxon>
        <taxon>Lactobacillales</taxon>
        <taxon>Lactobacillaceae</taxon>
        <taxon>Pediococcus</taxon>
    </lineage>
</organism>
<proteinExistence type="predicted"/>
<keyword evidence="2" id="KW-1185">Reference proteome</keyword>
<protein>
    <submittedName>
        <fullName evidence="1">Uncharacterized protein</fullName>
    </submittedName>
</protein>
<dbReference type="EMBL" id="WENB01000006">
    <property type="protein sequence ID" value="KAF0412472.1"/>
    <property type="molecule type" value="Genomic_DNA"/>
</dbReference>
<reference evidence="2" key="1">
    <citation type="submission" date="2020-03" db="EMBL/GenBank/DDBJ databases">
        <title>SpeciesPrimer: A bioinformatics pipeline dedicated to the design of qPCR primers for the quantification of bacterial species.</title>
        <authorList>
            <person name="Dreier M."/>
            <person name="Berthoud H."/>
            <person name="Shani N."/>
            <person name="Wechsler D."/>
            <person name="Junier P."/>
        </authorList>
    </citation>
    <scope>NUCLEOTIDE SEQUENCE [LARGE SCALE GENOMIC DNA]</scope>
    <source>
        <strain evidence="2">FAM13073</strain>
    </source>
</reference>